<evidence type="ECO:0000256" key="3">
    <source>
        <dbReference type="ARBA" id="ARBA00022701"/>
    </source>
</evidence>
<dbReference type="GO" id="GO:0005819">
    <property type="term" value="C:spindle"/>
    <property type="evidence" value="ECO:0007669"/>
    <property type="project" value="TreeGrafter"/>
</dbReference>
<evidence type="ECO:0000256" key="2">
    <source>
        <dbReference type="ARBA" id="ARBA00006187"/>
    </source>
</evidence>
<comment type="caution">
    <text evidence="7">The sequence shown here is derived from an EMBL/GenBank/DDBJ whole genome shotgun (WGS) entry which is preliminary data.</text>
</comment>
<keyword evidence="8" id="KW-1185">Reference proteome</keyword>
<feature type="compositionally biased region" description="Low complexity" evidence="6">
    <location>
        <begin position="588"/>
        <end position="600"/>
    </location>
</feature>
<proteinExistence type="inferred from homology"/>
<keyword evidence="3" id="KW-0493">Microtubule</keyword>
<evidence type="ECO:0000256" key="6">
    <source>
        <dbReference type="SAM" id="MobiDB-lite"/>
    </source>
</evidence>
<feature type="coiled-coil region" evidence="5">
    <location>
        <begin position="38"/>
        <end position="72"/>
    </location>
</feature>
<feature type="compositionally biased region" description="Basic and acidic residues" evidence="6">
    <location>
        <begin position="558"/>
        <end position="570"/>
    </location>
</feature>
<name>A0AAV3NGE0_LITER</name>
<gene>
    <name evidence="7" type="ORF">LIER_00115</name>
</gene>
<feature type="coiled-coil region" evidence="5">
    <location>
        <begin position="445"/>
        <end position="476"/>
    </location>
</feature>
<evidence type="ECO:0000256" key="1">
    <source>
        <dbReference type="ARBA" id="ARBA00004245"/>
    </source>
</evidence>
<dbReference type="GO" id="GO:0005874">
    <property type="term" value="C:microtubule"/>
    <property type="evidence" value="ECO:0007669"/>
    <property type="project" value="UniProtKB-KW"/>
</dbReference>
<feature type="region of interest" description="Disordered" evidence="6">
    <location>
        <begin position="524"/>
        <end position="600"/>
    </location>
</feature>
<evidence type="ECO:0000313" key="8">
    <source>
        <dbReference type="Proteomes" id="UP001454036"/>
    </source>
</evidence>
<feature type="compositionally biased region" description="Low complexity" evidence="6">
    <location>
        <begin position="485"/>
        <end position="495"/>
    </location>
</feature>
<dbReference type="GO" id="GO:0005737">
    <property type="term" value="C:cytoplasm"/>
    <property type="evidence" value="ECO:0007669"/>
    <property type="project" value="TreeGrafter"/>
</dbReference>
<dbReference type="Proteomes" id="UP001454036">
    <property type="component" value="Unassembled WGS sequence"/>
</dbReference>
<dbReference type="GO" id="GO:0008017">
    <property type="term" value="F:microtubule binding"/>
    <property type="evidence" value="ECO:0007669"/>
    <property type="project" value="InterPro"/>
</dbReference>
<dbReference type="InterPro" id="IPR007145">
    <property type="entry name" value="MAP65_Ase1_PRC1"/>
</dbReference>
<protein>
    <submittedName>
        <fullName evidence="7">Non-motor microtubule binding protein</fullName>
    </submittedName>
</protein>
<keyword evidence="4" id="KW-0206">Cytoskeleton</keyword>
<dbReference type="AlphaFoldDB" id="A0AAV3NGE0"/>
<dbReference type="EMBL" id="BAABME010000007">
    <property type="protein sequence ID" value="GAA0138355.1"/>
    <property type="molecule type" value="Genomic_DNA"/>
</dbReference>
<comment type="similarity">
    <text evidence="2">Belongs to the MAP65/ASE1 family.</text>
</comment>
<dbReference type="Gene3D" id="1.20.58.1520">
    <property type="match status" value="1"/>
</dbReference>
<dbReference type="PANTHER" id="PTHR19321">
    <property type="entry name" value="PROTEIN REGULATOR OF CYTOKINESIS 1 PRC1-RELATED"/>
    <property type="match status" value="1"/>
</dbReference>
<organism evidence="7 8">
    <name type="scientific">Lithospermum erythrorhizon</name>
    <name type="common">Purple gromwell</name>
    <name type="synonym">Lithospermum officinale var. erythrorhizon</name>
    <dbReference type="NCBI Taxonomy" id="34254"/>
    <lineage>
        <taxon>Eukaryota</taxon>
        <taxon>Viridiplantae</taxon>
        <taxon>Streptophyta</taxon>
        <taxon>Embryophyta</taxon>
        <taxon>Tracheophyta</taxon>
        <taxon>Spermatophyta</taxon>
        <taxon>Magnoliopsida</taxon>
        <taxon>eudicotyledons</taxon>
        <taxon>Gunneridae</taxon>
        <taxon>Pentapetalae</taxon>
        <taxon>asterids</taxon>
        <taxon>lamiids</taxon>
        <taxon>Boraginales</taxon>
        <taxon>Boraginaceae</taxon>
        <taxon>Boraginoideae</taxon>
        <taxon>Lithospermeae</taxon>
        <taxon>Lithospermum</taxon>
    </lineage>
</organism>
<feature type="compositionally biased region" description="Basic residues" evidence="6">
    <location>
        <begin position="540"/>
        <end position="549"/>
    </location>
</feature>
<dbReference type="PANTHER" id="PTHR19321:SF55">
    <property type="entry name" value="MICROTUBULE-ASSOCIATED PROTEIN, MAP65_ASE1_PRC1"/>
    <property type="match status" value="1"/>
</dbReference>
<feature type="region of interest" description="Disordered" evidence="6">
    <location>
        <begin position="478"/>
        <end position="501"/>
    </location>
</feature>
<reference evidence="7 8" key="1">
    <citation type="submission" date="2024-01" db="EMBL/GenBank/DDBJ databases">
        <title>The complete chloroplast genome sequence of Lithospermum erythrorhizon: insights into the phylogenetic relationship among Boraginaceae species and the maternal lineages of purple gromwells.</title>
        <authorList>
            <person name="Okada T."/>
            <person name="Watanabe K."/>
        </authorList>
    </citation>
    <scope>NUCLEOTIDE SEQUENCE [LARGE SCALE GENOMIC DNA]</scope>
</reference>
<dbReference type="Pfam" id="PF03999">
    <property type="entry name" value="MAP65_ASE1"/>
    <property type="match status" value="1"/>
</dbReference>
<evidence type="ECO:0000313" key="7">
    <source>
        <dbReference type="EMBL" id="GAA0138355.1"/>
    </source>
</evidence>
<accession>A0AAV3NGE0</accession>
<evidence type="ECO:0000256" key="4">
    <source>
        <dbReference type="ARBA" id="ARBA00023212"/>
    </source>
</evidence>
<dbReference type="GO" id="GO:0000226">
    <property type="term" value="P:microtubule cytoskeleton organization"/>
    <property type="evidence" value="ECO:0007669"/>
    <property type="project" value="InterPro"/>
</dbReference>
<comment type="subcellular location">
    <subcellularLocation>
        <location evidence="1">Cytoplasm</location>
        <location evidence="1">Cytoskeleton</location>
    </subcellularLocation>
</comment>
<keyword evidence="5" id="KW-0175">Coiled coil</keyword>
<keyword evidence="4" id="KW-0963">Cytoplasm</keyword>
<sequence length="692" mass="78482">METTCGSLLSELQKIWNEIGESANERDKLLLELERECLDAYRRKVDHANCHRAQLRQQIADSEAELAHISTALGVRPVLKAENFGSLKEELQAIKPQLEEMQKQKIERRSQFVEVHTQINNILKELYGSNDCSSHVSIDESDLSLKGLEDFRNQLHELQREKGDRMKQVLDHLKSLNSLCSVLGMDFKVMARKVHPTLDDRHDSFCITVGTIQKLAATIKELKEEKIQRLKKLQDLGTTMVELWTLMDTPAEEQQIFQNVIRLIAASEEEISEDNSLSIDFLKWAEEEVERLQKVKSVKIKEVLLKKRVELEDLCRAAHIVVSPYDSVDFSIETSEAGSVDPSYLLGRIDTKISEVKEEILSRKEILDKVDKWFTACEEECWLEEYNRDDYRYNAGRGTHLMLKRAEKARSLVNKIPAMVETLALKVESWEEEKGMEFLYDGVGLLSMLEQYRILKEEKEQERQRQRDQKKLQAQLLAEKELRYGSKPSPSTSGKKTIRMSYGGVSTPRFSLAGSMLETPRIDKASHSSRFMKKSGSVKQHQHTPHPKKSSGAFISSGKKDLSENLEKQHCCNSSNPHGTGTSVTRQPLSPLSSSNANSSANIQDLNRSIIEFNEAPAVSKTPLATPTKKVSIYEVNATPKTMPIPVPNTPSTVSIAMQTAMTPATPGINRHLENMEYSFEEKRAGFIPIKA</sequence>
<evidence type="ECO:0000256" key="5">
    <source>
        <dbReference type="SAM" id="Coils"/>
    </source>
</evidence>
<feature type="compositionally biased region" description="Polar residues" evidence="6">
    <location>
        <begin position="571"/>
        <end position="587"/>
    </location>
</feature>